<proteinExistence type="predicted"/>
<dbReference type="EMBL" id="LUHQ01000005">
    <property type="protein sequence ID" value="OAO94806.1"/>
    <property type="molecule type" value="Genomic_DNA"/>
</dbReference>
<organism evidence="1 2">
    <name type="scientific">Arabidopsis thaliana</name>
    <name type="common">Mouse-ear cress</name>
    <dbReference type="NCBI Taxonomy" id="3702"/>
    <lineage>
        <taxon>Eukaryota</taxon>
        <taxon>Viridiplantae</taxon>
        <taxon>Streptophyta</taxon>
        <taxon>Embryophyta</taxon>
        <taxon>Tracheophyta</taxon>
        <taxon>Spermatophyta</taxon>
        <taxon>Magnoliopsida</taxon>
        <taxon>eudicotyledons</taxon>
        <taxon>Gunneridae</taxon>
        <taxon>Pentapetalae</taxon>
        <taxon>rosids</taxon>
        <taxon>malvids</taxon>
        <taxon>Brassicales</taxon>
        <taxon>Brassicaceae</taxon>
        <taxon>Camelineae</taxon>
        <taxon>Arabidopsis</taxon>
    </lineage>
</organism>
<accession>A0A178UL97</accession>
<dbReference type="Proteomes" id="UP000078284">
    <property type="component" value="Chromosome 5"/>
</dbReference>
<dbReference type="AlphaFoldDB" id="A0A178UL97"/>
<comment type="caution">
    <text evidence="1">The sequence shown here is derived from an EMBL/GenBank/DDBJ whole genome shotgun (WGS) entry which is preliminary data.</text>
</comment>
<evidence type="ECO:0000313" key="2">
    <source>
        <dbReference type="Proteomes" id="UP000078284"/>
    </source>
</evidence>
<protein>
    <submittedName>
        <fullName evidence="1">Uncharacterized protein</fullName>
    </submittedName>
</protein>
<name>A0A178UL97_ARATH</name>
<sequence length="69" mass="7881">MASELLSPFLRPSFPHEEEKNRNRIFCRLTRSETSFLSGCIYLFGFLSKSLLFGISSHNMLLKPLSVDA</sequence>
<gene>
    <name evidence="1" type="ordered locus">AXX17_At5g42720</name>
</gene>
<evidence type="ECO:0000313" key="1">
    <source>
        <dbReference type="EMBL" id="OAO94806.1"/>
    </source>
</evidence>
<reference evidence="2" key="1">
    <citation type="journal article" date="2016" name="Proc. Natl. Acad. Sci. U.S.A.">
        <title>Chromosome-level assembly of Arabidopsis thaliana Ler reveals the extent of translocation and inversion polymorphisms.</title>
        <authorList>
            <person name="Zapata L."/>
            <person name="Ding J."/>
            <person name="Willing E.M."/>
            <person name="Hartwig B."/>
            <person name="Bezdan D."/>
            <person name="Jiao W.B."/>
            <person name="Patel V."/>
            <person name="Velikkakam James G."/>
            <person name="Koornneef M."/>
            <person name="Ossowski S."/>
            <person name="Schneeberger K."/>
        </authorList>
    </citation>
    <scope>NUCLEOTIDE SEQUENCE [LARGE SCALE GENOMIC DNA]</scope>
    <source>
        <strain evidence="2">cv. Landsberg erecta</strain>
    </source>
</reference>